<evidence type="ECO:0000256" key="6">
    <source>
        <dbReference type="SAM" id="MobiDB-lite"/>
    </source>
</evidence>
<feature type="transmembrane region" description="Helical" evidence="7">
    <location>
        <begin position="208"/>
        <end position="226"/>
    </location>
</feature>
<feature type="compositionally biased region" description="Pro residues" evidence="6">
    <location>
        <begin position="78"/>
        <end position="89"/>
    </location>
</feature>
<keyword evidence="4 7" id="KW-1133">Transmembrane helix</keyword>
<keyword evidence="3 7" id="KW-0812">Transmembrane</keyword>
<dbReference type="InterPro" id="IPR011620">
    <property type="entry name" value="Sig_transdc_His_kinase_LytS_TM"/>
</dbReference>
<dbReference type="GO" id="GO:0052621">
    <property type="term" value="F:diguanylate cyclase activity"/>
    <property type="evidence" value="ECO:0007669"/>
    <property type="project" value="TreeGrafter"/>
</dbReference>
<reference evidence="9 10" key="1">
    <citation type="submission" date="2017-04" db="EMBL/GenBank/DDBJ databases">
        <authorList>
            <person name="Afonso C.L."/>
            <person name="Miller P.J."/>
            <person name="Scott M.A."/>
            <person name="Spackman E."/>
            <person name="Goraichik I."/>
            <person name="Dimitrov K.M."/>
            <person name="Suarez D.L."/>
            <person name="Swayne D.E."/>
        </authorList>
    </citation>
    <scope>NUCLEOTIDE SEQUENCE [LARGE SCALE GENOMIC DNA]</scope>
    <source>
        <strain evidence="9 10">KR-140</strain>
    </source>
</reference>
<comment type="subcellular location">
    <subcellularLocation>
        <location evidence="1">Cell membrane</location>
        <topology evidence="1">Multi-pass membrane protein</topology>
    </subcellularLocation>
</comment>
<dbReference type="Gene3D" id="3.30.70.270">
    <property type="match status" value="1"/>
</dbReference>
<keyword evidence="10" id="KW-1185">Reference proteome</keyword>
<dbReference type="Pfam" id="PF00990">
    <property type="entry name" value="GGDEF"/>
    <property type="match status" value="1"/>
</dbReference>
<feature type="transmembrane region" description="Helical" evidence="7">
    <location>
        <begin position="238"/>
        <end position="257"/>
    </location>
</feature>
<evidence type="ECO:0000256" key="5">
    <source>
        <dbReference type="ARBA" id="ARBA00023136"/>
    </source>
</evidence>
<dbReference type="NCBIfam" id="TIGR00254">
    <property type="entry name" value="GGDEF"/>
    <property type="match status" value="1"/>
</dbReference>
<evidence type="ECO:0000256" key="3">
    <source>
        <dbReference type="ARBA" id="ARBA00022692"/>
    </source>
</evidence>
<keyword evidence="5 7" id="KW-0472">Membrane</keyword>
<dbReference type="InterPro" id="IPR043128">
    <property type="entry name" value="Rev_trsase/Diguanyl_cyclase"/>
</dbReference>
<dbReference type="CDD" id="cd01949">
    <property type="entry name" value="GGDEF"/>
    <property type="match status" value="1"/>
</dbReference>
<feature type="transmembrane region" description="Helical" evidence="7">
    <location>
        <begin position="269"/>
        <end position="287"/>
    </location>
</feature>
<evidence type="ECO:0000313" key="9">
    <source>
        <dbReference type="EMBL" id="SMB96974.1"/>
    </source>
</evidence>
<dbReference type="SMART" id="SM00267">
    <property type="entry name" value="GGDEF"/>
    <property type="match status" value="1"/>
</dbReference>
<evidence type="ECO:0000256" key="1">
    <source>
        <dbReference type="ARBA" id="ARBA00004651"/>
    </source>
</evidence>
<name>A0A1W1VVT0_9DEIO</name>
<dbReference type="GO" id="GO:1902201">
    <property type="term" value="P:negative regulation of bacterial-type flagellum-dependent cell motility"/>
    <property type="evidence" value="ECO:0007669"/>
    <property type="project" value="TreeGrafter"/>
</dbReference>
<gene>
    <name evidence="9" type="ORF">SAMN00790413_06256</name>
</gene>
<dbReference type="InterPro" id="IPR000160">
    <property type="entry name" value="GGDEF_dom"/>
</dbReference>
<evidence type="ECO:0000256" key="2">
    <source>
        <dbReference type="ARBA" id="ARBA00022475"/>
    </source>
</evidence>
<dbReference type="SUPFAM" id="SSF55073">
    <property type="entry name" value="Nucleotide cyclase"/>
    <property type="match status" value="1"/>
</dbReference>
<organism evidence="9 10">
    <name type="scientific">Deinococcus hopiensis KR-140</name>
    <dbReference type="NCBI Taxonomy" id="695939"/>
    <lineage>
        <taxon>Bacteria</taxon>
        <taxon>Thermotogati</taxon>
        <taxon>Deinococcota</taxon>
        <taxon>Deinococci</taxon>
        <taxon>Deinococcales</taxon>
        <taxon>Deinococcaceae</taxon>
        <taxon>Deinococcus</taxon>
    </lineage>
</organism>
<sequence length="468" mass="49931">MLLNAVVRWGLSSHAASSLSTLTDHHLPGIRETHAHHDPRTALIGGWDSGDIRFPRHEDARKTPGLVRGTIPGAAPGLTPPVRGPPAPPRSAGQRGKGYSELTMPWHILDLLVTNFALLVAGAFALSLTFKPGRVAATTLAVRAALTVASSFILLSHSLPLAPGLMFDLRAVPIALATYWGGARMGLALSVPVIAYRLHLGGNGAVPAAINLVLVVLISSLLTRLASRHLRSPRERTLSTLAAFGIPNLLVFAAYSAAGRPFGEALSTYLSITLLDALGLVAAGIVINTRQRAMDRNAALEQMAFLDPLTGIPNRRQFDMDTGGAPLNGLYLLLLDIDHFKQVNDTYGHDRGDQVLQAVAQVMQASLRGSDRAYRFGGEEFVLLLHTATAEQALDIVHRLRRNVAATAGPKAGLPEVRLTFSGGLVPLVGQASIDEAIQDADQLLYQAKGNGRDQVRTQTLRSGRTKA</sequence>
<accession>A0A1W1VVT0</accession>
<dbReference type="PANTHER" id="PTHR45138">
    <property type="entry name" value="REGULATORY COMPONENTS OF SENSORY TRANSDUCTION SYSTEM"/>
    <property type="match status" value="1"/>
</dbReference>
<dbReference type="PROSITE" id="PS50887">
    <property type="entry name" value="GGDEF"/>
    <property type="match status" value="1"/>
</dbReference>
<feature type="transmembrane region" description="Helical" evidence="7">
    <location>
        <begin position="140"/>
        <end position="162"/>
    </location>
</feature>
<dbReference type="PANTHER" id="PTHR45138:SF9">
    <property type="entry name" value="DIGUANYLATE CYCLASE DGCM-RELATED"/>
    <property type="match status" value="1"/>
</dbReference>
<dbReference type="AlphaFoldDB" id="A0A1W1VVT0"/>
<dbReference type="GO" id="GO:0005886">
    <property type="term" value="C:plasma membrane"/>
    <property type="evidence" value="ECO:0007669"/>
    <property type="project" value="UniProtKB-SubCell"/>
</dbReference>
<dbReference type="Proteomes" id="UP000192582">
    <property type="component" value="Unassembled WGS sequence"/>
</dbReference>
<dbReference type="EMBL" id="FWWU01000010">
    <property type="protein sequence ID" value="SMB96974.1"/>
    <property type="molecule type" value="Genomic_DNA"/>
</dbReference>
<dbReference type="RefSeq" id="WP_084051110.1">
    <property type="nucleotide sequence ID" value="NZ_FWWU01000010.1"/>
</dbReference>
<evidence type="ECO:0000259" key="8">
    <source>
        <dbReference type="PROSITE" id="PS50887"/>
    </source>
</evidence>
<feature type="region of interest" description="Disordered" evidence="6">
    <location>
        <begin position="63"/>
        <end position="98"/>
    </location>
</feature>
<dbReference type="Pfam" id="PF07694">
    <property type="entry name" value="5TM-5TMR_LYT"/>
    <property type="match status" value="1"/>
</dbReference>
<proteinExistence type="predicted"/>
<evidence type="ECO:0000256" key="7">
    <source>
        <dbReference type="SAM" id="Phobius"/>
    </source>
</evidence>
<evidence type="ECO:0000256" key="4">
    <source>
        <dbReference type="ARBA" id="ARBA00022989"/>
    </source>
</evidence>
<dbReference type="InterPro" id="IPR050469">
    <property type="entry name" value="Diguanylate_Cyclase"/>
</dbReference>
<dbReference type="GO" id="GO:0071555">
    <property type="term" value="P:cell wall organization"/>
    <property type="evidence" value="ECO:0007669"/>
    <property type="project" value="InterPro"/>
</dbReference>
<dbReference type="InterPro" id="IPR029787">
    <property type="entry name" value="Nucleotide_cyclase"/>
</dbReference>
<dbReference type="STRING" id="695939.SAMN00790413_06256"/>
<protein>
    <submittedName>
        <fullName evidence="9">Diguanylate cyclase</fullName>
    </submittedName>
</protein>
<feature type="domain" description="GGDEF" evidence="8">
    <location>
        <begin position="328"/>
        <end position="461"/>
    </location>
</feature>
<feature type="transmembrane region" description="Helical" evidence="7">
    <location>
        <begin position="108"/>
        <end position="128"/>
    </location>
</feature>
<dbReference type="GO" id="GO:0043709">
    <property type="term" value="P:cell adhesion involved in single-species biofilm formation"/>
    <property type="evidence" value="ECO:0007669"/>
    <property type="project" value="TreeGrafter"/>
</dbReference>
<keyword evidence="2" id="KW-1003">Cell membrane</keyword>
<evidence type="ECO:0000313" key="10">
    <source>
        <dbReference type="Proteomes" id="UP000192582"/>
    </source>
</evidence>
<dbReference type="FunFam" id="3.30.70.270:FF:000001">
    <property type="entry name" value="Diguanylate cyclase domain protein"/>
    <property type="match status" value="1"/>
</dbReference>
<dbReference type="GO" id="GO:0000155">
    <property type="term" value="F:phosphorelay sensor kinase activity"/>
    <property type="evidence" value="ECO:0007669"/>
    <property type="project" value="InterPro"/>
</dbReference>
<dbReference type="OrthoDB" id="9759607at2"/>